<feature type="domain" description="Major facilitator superfamily (MFS) profile" evidence="7">
    <location>
        <begin position="9"/>
        <end position="400"/>
    </location>
</feature>
<feature type="transmembrane region" description="Helical" evidence="6">
    <location>
        <begin position="12"/>
        <end position="37"/>
    </location>
</feature>
<comment type="subcellular location">
    <subcellularLocation>
        <location evidence="1">Cell membrane</location>
        <topology evidence="1">Multi-pass membrane protein</topology>
    </subcellularLocation>
</comment>
<evidence type="ECO:0000256" key="1">
    <source>
        <dbReference type="ARBA" id="ARBA00004651"/>
    </source>
</evidence>
<dbReference type="PANTHER" id="PTHR23513">
    <property type="entry name" value="INTEGRAL MEMBRANE EFFLUX PROTEIN-RELATED"/>
    <property type="match status" value="1"/>
</dbReference>
<evidence type="ECO:0000256" key="4">
    <source>
        <dbReference type="ARBA" id="ARBA00022989"/>
    </source>
</evidence>
<dbReference type="RefSeq" id="WP_380894480.1">
    <property type="nucleotide sequence ID" value="NZ_JBHTKY010000001.1"/>
</dbReference>
<dbReference type="InterPro" id="IPR036259">
    <property type="entry name" value="MFS_trans_sf"/>
</dbReference>
<evidence type="ECO:0000313" key="8">
    <source>
        <dbReference type="EMBL" id="MFD1164257.1"/>
    </source>
</evidence>
<feature type="transmembrane region" description="Helical" evidence="6">
    <location>
        <begin position="144"/>
        <end position="164"/>
    </location>
</feature>
<feature type="transmembrane region" description="Helical" evidence="6">
    <location>
        <begin position="224"/>
        <end position="244"/>
    </location>
</feature>
<dbReference type="SUPFAM" id="SSF103473">
    <property type="entry name" value="MFS general substrate transporter"/>
    <property type="match status" value="1"/>
</dbReference>
<sequence>MEKNHWFKTYIYIWIGQFVSLISSSAVNFAVIIWLSLEFKSAEVLAVAAIAALLPQAIFGPFAGVYIDRWDKKKVMIYADAFIATCTLLMTFALRDGQVQLNLMYLLMACRSIGSAFHQPALQAVAPLIVPQDQLLRVSGVNQILHSVSAIAGPALGALAIAALPIHQVLYLDIIGAAFAIVSLMFISIPYIKPESLATIRQVWRDLKLGFLAIHQNKGLNRMFLYSILAMMGVLPVAIMFPLMTIGHFGGDKLEMSIIEVVWGVGMLVGGSALSAFKVSFRKILLINVMHIVLGMTFVLSGILPPSSFILFVVLTGFGGASMSIFNAVFMTIIQEEIAADMLGRVFSLYFSFAIIPSLIGLLFAGNIADHIGVANAFIIAGLLCIVLGVVSFMTPSLMKLGLKEQVVMDEEN</sequence>
<evidence type="ECO:0000256" key="2">
    <source>
        <dbReference type="ARBA" id="ARBA00022475"/>
    </source>
</evidence>
<evidence type="ECO:0000259" key="7">
    <source>
        <dbReference type="PROSITE" id="PS50850"/>
    </source>
</evidence>
<feature type="transmembrane region" description="Helical" evidence="6">
    <location>
        <begin position="170"/>
        <end position="192"/>
    </location>
</feature>
<proteinExistence type="predicted"/>
<feature type="transmembrane region" description="Helical" evidence="6">
    <location>
        <begin position="309"/>
        <end position="334"/>
    </location>
</feature>
<feature type="transmembrane region" description="Helical" evidence="6">
    <location>
        <begin position="372"/>
        <end position="394"/>
    </location>
</feature>
<evidence type="ECO:0000256" key="5">
    <source>
        <dbReference type="ARBA" id="ARBA00023136"/>
    </source>
</evidence>
<name>A0ABW3RI84_9SPHI</name>
<gene>
    <name evidence="8" type="ORF">ACFQ2C_01420</name>
</gene>
<dbReference type="CDD" id="cd06173">
    <property type="entry name" value="MFS_MefA_like"/>
    <property type="match status" value="1"/>
</dbReference>
<feature type="transmembrane region" description="Helical" evidence="6">
    <location>
        <begin position="256"/>
        <end position="277"/>
    </location>
</feature>
<keyword evidence="3 6" id="KW-0812">Transmembrane</keyword>
<evidence type="ECO:0000256" key="6">
    <source>
        <dbReference type="SAM" id="Phobius"/>
    </source>
</evidence>
<keyword evidence="2" id="KW-1003">Cell membrane</keyword>
<reference evidence="9" key="1">
    <citation type="journal article" date="2019" name="Int. J. Syst. Evol. Microbiol.">
        <title>The Global Catalogue of Microorganisms (GCM) 10K type strain sequencing project: providing services to taxonomists for standard genome sequencing and annotation.</title>
        <authorList>
            <consortium name="The Broad Institute Genomics Platform"/>
            <consortium name="The Broad Institute Genome Sequencing Center for Infectious Disease"/>
            <person name="Wu L."/>
            <person name="Ma J."/>
        </authorList>
    </citation>
    <scope>NUCLEOTIDE SEQUENCE [LARGE SCALE GENOMIC DNA]</scope>
    <source>
        <strain evidence="9">CCUG 52468</strain>
    </source>
</reference>
<dbReference type="PROSITE" id="PS50850">
    <property type="entry name" value="MFS"/>
    <property type="match status" value="1"/>
</dbReference>
<comment type="caution">
    <text evidence="8">The sequence shown here is derived from an EMBL/GenBank/DDBJ whole genome shotgun (WGS) entry which is preliminary data.</text>
</comment>
<keyword evidence="4 6" id="KW-1133">Transmembrane helix</keyword>
<dbReference type="Proteomes" id="UP001597205">
    <property type="component" value="Unassembled WGS sequence"/>
</dbReference>
<dbReference type="EMBL" id="JBHTKY010000001">
    <property type="protein sequence ID" value="MFD1164257.1"/>
    <property type="molecule type" value="Genomic_DNA"/>
</dbReference>
<organism evidence="8 9">
    <name type="scientific">Sphingobacterium daejeonense</name>
    <dbReference type="NCBI Taxonomy" id="371142"/>
    <lineage>
        <taxon>Bacteria</taxon>
        <taxon>Pseudomonadati</taxon>
        <taxon>Bacteroidota</taxon>
        <taxon>Sphingobacteriia</taxon>
        <taxon>Sphingobacteriales</taxon>
        <taxon>Sphingobacteriaceae</taxon>
        <taxon>Sphingobacterium</taxon>
    </lineage>
</organism>
<feature type="transmembrane region" description="Helical" evidence="6">
    <location>
        <begin position="284"/>
        <end position="303"/>
    </location>
</feature>
<evidence type="ECO:0000256" key="3">
    <source>
        <dbReference type="ARBA" id="ARBA00022692"/>
    </source>
</evidence>
<dbReference type="Gene3D" id="1.20.1250.20">
    <property type="entry name" value="MFS general substrate transporter like domains"/>
    <property type="match status" value="1"/>
</dbReference>
<dbReference type="InterPro" id="IPR011701">
    <property type="entry name" value="MFS"/>
</dbReference>
<feature type="transmembrane region" description="Helical" evidence="6">
    <location>
        <begin position="346"/>
        <end position="366"/>
    </location>
</feature>
<keyword evidence="9" id="KW-1185">Reference proteome</keyword>
<dbReference type="Pfam" id="PF07690">
    <property type="entry name" value="MFS_1"/>
    <property type="match status" value="1"/>
</dbReference>
<protein>
    <submittedName>
        <fullName evidence="8">MFS transporter</fullName>
    </submittedName>
</protein>
<keyword evidence="5 6" id="KW-0472">Membrane</keyword>
<dbReference type="PANTHER" id="PTHR23513:SF6">
    <property type="entry name" value="MAJOR FACILITATOR SUPERFAMILY ASSOCIATED DOMAIN-CONTAINING PROTEIN"/>
    <property type="match status" value="1"/>
</dbReference>
<dbReference type="InterPro" id="IPR020846">
    <property type="entry name" value="MFS_dom"/>
</dbReference>
<feature type="transmembrane region" description="Helical" evidence="6">
    <location>
        <begin position="44"/>
        <end position="63"/>
    </location>
</feature>
<evidence type="ECO:0000313" key="9">
    <source>
        <dbReference type="Proteomes" id="UP001597205"/>
    </source>
</evidence>
<accession>A0ABW3RI84</accession>